<accession>A0A6P1ZPU7</accession>
<sequence length="328" mass="36113">MKPTQIISALELLLEVQQPVFLWGAPGVGKSQVVAQVAADHDMELIDIRAVLLDPVDLRGIPRIDEAGNAVWCPPSFLPRQGRGILFLDELNTAPPLVQAACYQLILDRKLGEYALPEGWTIVAAGNRESDRAVTHRMPSALANRMIHLDFDPDLDDWLNWAERSGVDPRLRAFLRFRPKLLHAFDPRKNEKAFPSPRSWEFASRIIAAGRPAAITHALLKGAVGEAAAAECIGFLDIYNELPDAVTMLSNPSTVRIPEDPAVIYAMCESVAREASDRTMPGLAVLASRMPVEFSVLLMRDAAAVEPSIVETEAFQGWARDNHEVLVS</sequence>
<comment type="caution">
    <text evidence="2">The sequence shown here is derived from an EMBL/GenBank/DDBJ whole genome shotgun (WGS) entry which is preliminary data.</text>
</comment>
<dbReference type="SUPFAM" id="SSF52540">
    <property type="entry name" value="P-loop containing nucleoside triphosphate hydrolases"/>
    <property type="match status" value="1"/>
</dbReference>
<dbReference type="RefSeq" id="WP_144233609.1">
    <property type="nucleotide sequence ID" value="NZ_QMIF01000001.1"/>
</dbReference>
<proteinExistence type="predicted"/>
<gene>
    <name evidence="2" type="ORF">DQK91_01215</name>
</gene>
<dbReference type="CDD" id="cd00009">
    <property type="entry name" value="AAA"/>
    <property type="match status" value="1"/>
</dbReference>
<reference evidence="2 3" key="1">
    <citation type="submission" date="2018-06" db="EMBL/GenBank/DDBJ databases">
        <title>Complete genome of Desulfovibrio marinus P48SEP.</title>
        <authorList>
            <person name="Crispim J.S."/>
            <person name="Vidigal P.M.P."/>
            <person name="Silva L.C.F."/>
            <person name="Araujo L.C."/>
            <person name="Laguardia C.N."/>
            <person name="Dias R.S."/>
            <person name="Sousa M.P."/>
            <person name="Paula S.O."/>
            <person name="Silva C."/>
        </authorList>
    </citation>
    <scope>NUCLEOTIDE SEQUENCE [LARGE SCALE GENOMIC DNA]</scope>
    <source>
        <strain evidence="2 3">P48SEP</strain>
    </source>
</reference>
<dbReference type="Proteomes" id="UP000434052">
    <property type="component" value="Unassembled WGS sequence"/>
</dbReference>
<feature type="domain" description="ATPase dynein-related AAA" evidence="1">
    <location>
        <begin position="19"/>
        <end position="145"/>
    </location>
</feature>
<dbReference type="InterPro" id="IPR011704">
    <property type="entry name" value="ATPase_dyneun-rel_AAA"/>
</dbReference>
<protein>
    <submittedName>
        <fullName evidence="2">MoxR family ATPase</fullName>
    </submittedName>
</protein>
<dbReference type="GO" id="GO:0016887">
    <property type="term" value="F:ATP hydrolysis activity"/>
    <property type="evidence" value="ECO:0007669"/>
    <property type="project" value="InterPro"/>
</dbReference>
<evidence type="ECO:0000313" key="2">
    <source>
        <dbReference type="EMBL" id="TVM36575.1"/>
    </source>
</evidence>
<dbReference type="EMBL" id="QMIF01000001">
    <property type="protein sequence ID" value="TVM36575.1"/>
    <property type="molecule type" value="Genomic_DNA"/>
</dbReference>
<dbReference type="AlphaFoldDB" id="A0A6P1ZPU7"/>
<organism evidence="2 3">
    <name type="scientific">Oceanidesulfovibrio marinus</name>
    <dbReference type="NCBI Taxonomy" id="370038"/>
    <lineage>
        <taxon>Bacteria</taxon>
        <taxon>Pseudomonadati</taxon>
        <taxon>Thermodesulfobacteriota</taxon>
        <taxon>Desulfovibrionia</taxon>
        <taxon>Desulfovibrionales</taxon>
        <taxon>Desulfovibrionaceae</taxon>
        <taxon>Oceanidesulfovibrio</taxon>
    </lineage>
</organism>
<dbReference type="GO" id="GO:0005524">
    <property type="term" value="F:ATP binding"/>
    <property type="evidence" value="ECO:0007669"/>
    <property type="project" value="InterPro"/>
</dbReference>
<dbReference type="InterPro" id="IPR027417">
    <property type="entry name" value="P-loop_NTPase"/>
</dbReference>
<dbReference type="OrthoDB" id="9808317at2"/>
<dbReference type="Pfam" id="PF07728">
    <property type="entry name" value="AAA_5"/>
    <property type="match status" value="1"/>
</dbReference>
<evidence type="ECO:0000313" key="3">
    <source>
        <dbReference type="Proteomes" id="UP000434052"/>
    </source>
</evidence>
<name>A0A6P1ZPU7_9BACT</name>
<dbReference type="Gene3D" id="3.40.50.300">
    <property type="entry name" value="P-loop containing nucleotide triphosphate hydrolases"/>
    <property type="match status" value="1"/>
</dbReference>
<evidence type="ECO:0000259" key="1">
    <source>
        <dbReference type="Pfam" id="PF07728"/>
    </source>
</evidence>